<dbReference type="EMBL" id="MAYW01000045">
    <property type="protein sequence ID" value="ODS32891.1"/>
    <property type="molecule type" value="Genomic_DNA"/>
</dbReference>
<dbReference type="AlphaFoldDB" id="A0A1E3XB78"/>
<keyword evidence="3 10" id="KW-0479">Metal-binding</keyword>
<name>A0A1E3XB78_9BACT</name>
<evidence type="ECO:0000256" key="1">
    <source>
        <dbReference type="ARBA" id="ARBA00000185"/>
    </source>
</evidence>
<dbReference type="NCBIfam" id="NF004189">
    <property type="entry name" value="PRK05644.1"/>
    <property type="match status" value="1"/>
</dbReference>
<comment type="subcellular location">
    <subcellularLocation>
        <location evidence="10">Cytoplasm</location>
    </subcellularLocation>
</comment>
<comment type="caution">
    <text evidence="10">Lacks conserved residue(s) required for the propagation of feature annotation.</text>
</comment>
<evidence type="ECO:0000256" key="3">
    <source>
        <dbReference type="ARBA" id="ARBA00022723"/>
    </source>
</evidence>
<sequence>MSELEKYDARSIKVLGGIDAVRKRPAMYIGDTTQKGLHHLLEEVVGNSVDEAMAGHCKNIMVKLNLDGSAMVLDDGRGIPIDKHIEMNKPALEVVMTTLHAGGKFEGKSYKVSGGLHGVGISVVNALSEWLEVEVRRGGCVYVQRYECGQPRMELEERGATKKRGTKVIFKPDTSIFEDEEFRLDVVKKRVRELAFLNKGLCITLIDERTDNKEQFKYDGGIKVFVKELNKGKELIHRDVIHFEREEKNIVVECAMQYNDGYNENVLSFANNVNTMEGGTHLIGFRTALTRTWNMYARGSGLIKDSKAPTGDDYREGLTAIISVKVPEPQFEGQTKTKLGNREIQSLVETIANEYLNTYCEENPTSAKAIVNKALDAARAREAARKARELTRRKGALTGGDLPGKLADCSSDDVDSTELFIVEGISAGGTAKQGRDRRNQAILPLKGVILNVEKARVEKMLGNEEIRTLISAIGTGIGVGEFDSDKLRYGKIIIMTDADVDGAHIRTLLLTFFFRQMPDLINRGNIYIAQPPLYKVKRKKKQQEYLYDDKKLQESLINMGVDETIVEAYDRVNVHLDGDRLRKFVGFLEKMEGYHKMLSKKGVSFKDYLERKHNGNYPLYKAVYKEQERYLYTDEELNSLIKQQQKEKGNGIEIEGEDIEKCKSSEDSIGVLEFHESGEIEKTVRMIEKEGFNVEYYFKGSGKDEKPRVNLIYNGAKIGISSLRELLPKVKEIGKKGVDIQRYKGLGEMNAEELAATTMNFSSRTLLRVRIEDGIKADETFSILSGKDVQQRREYIESHALDVKNLDV</sequence>
<keyword evidence="5 10" id="KW-0067">ATP-binding</keyword>
<feature type="site" description="Interaction with DNA" evidence="10">
    <location>
        <position position="451"/>
    </location>
</feature>
<evidence type="ECO:0000256" key="2">
    <source>
        <dbReference type="ARBA" id="ARBA00010708"/>
    </source>
</evidence>
<accession>A0A1E3XB78</accession>
<dbReference type="FunFam" id="3.30.565.10:FF:000002">
    <property type="entry name" value="DNA gyrase subunit B"/>
    <property type="match status" value="1"/>
</dbReference>
<dbReference type="SMART" id="SM00433">
    <property type="entry name" value="TOP2c"/>
    <property type="match status" value="1"/>
</dbReference>
<dbReference type="NCBIfam" id="TIGR01059">
    <property type="entry name" value="gyrB"/>
    <property type="match status" value="1"/>
</dbReference>
<dbReference type="Proteomes" id="UP000094056">
    <property type="component" value="Unassembled WGS sequence"/>
</dbReference>
<reference evidence="12 13" key="1">
    <citation type="submission" date="2016-07" db="EMBL/GenBank/DDBJ databases">
        <title>Draft genome of Scalindua rubra, obtained from a brine-seawater interface in the Red Sea, sheds light on salt adaptation in anammox bacteria.</title>
        <authorList>
            <person name="Speth D.R."/>
            <person name="Lagkouvardos I."/>
            <person name="Wang Y."/>
            <person name="Qian P.-Y."/>
            <person name="Dutilh B.E."/>
            <person name="Jetten M.S."/>
        </authorList>
    </citation>
    <scope>NUCLEOTIDE SEQUENCE [LARGE SCALE GENOMIC DNA]</scope>
    <source>
        <strain evidence="12">BSI-1</strain>
    </source>
</reference>
<dbReference type="GO" id="GO:0005737">
    <property type="term" value="C:cytoplasm"/>
    <property type="evidence" value="ECO:0007669"/>
    <property type="project" value="UniProtKB-SubCell"/>
</dbReference>
<dbReference type="SUPFAM" id="SSF54211">
    <property type="entry name" value="Ribosomal protein S5 domain 2-like"/>
    <property type="match status" value="1"/>
</dbReference>
<dbReference type="GO" id="GO:0006265">
    <property type="term" value="P:DNA topological change"/>
    <property type="evidence" value="ECO:0007669"/>
    <property type="project" value="UniProtKB-UniRule"/>
</dbReference>
<comment type="cofactor">
    <cofactor evidence="10">
        <name>Mg(2+)</name>
        <dbReference type="ChEBI" id="CHEBI:18420"/>
    </cofactor>
    <cofactor evidence="10">
        <name>Mn(2+)</name>
        <dbReference type="ChEBI" id="CHEBI:29035"/>
    </cofactor>
    <cofactor evidence="10">
        <name>Ca(2+)</name>
        <dbReference type="ChEBI" id="CHEBI:29108"/>
    </cofactor>
    <text evidence="10">Binds two Mg(2+) per subunit. The magnesium ions form salt bridges with both the protein and the DNA. Can also accept other divalent metal cations, such as Mn(2+) or Ca(2+).</text>
</comment>
<comment type="catalytic activity">
    <reaction evidence="1 10">
        <text>ATP-dependent breakage, passage and rejoining of double-stranded DNA.</text>
        <dbReference type="EC" id="5.6.2.2"/>
    </reaction>
</comment>
<keyword evidence="8" id="KW-0238">DNA-binding</keyword>
<dbReference type="InterPro" id="IPR036890">
    <property type="entry name" value="HATPase_C_sf"/>
</dbReference>
<dbReference type="FunFam" id="3.30.230.10:FF:000005">
    <property type="entry name" value="DNA gyrase subunit B"/>
    <property type="match status" value="1"/>
</dbReference>
<dbReference type="HAMAP" id="MF_01898">
    <property type="entry name" value="GyrB"/>
    <property type="match status" value="1"/>
</dbReference>
<dbReference type="GO" id="GO:0006261">
    <property type="term" value="P:DNA-templated DNA replication"/>
    <property type="evidence" value="ECO:0007669"/>
    <property type="project" value="UniProtKB-UniRule"/>
</dbReference>
<gene>
    <name evidence="10" type="primary">gyrB</name>
    <name evidence="12" type="ORF">SCARUB_01997</name>
</gene>
<comment type="function">
    <text evidence="10">A type II topoisomerase that negatively supercoils closed circular double-stranded (ds) DNA in an ATP-dependent manner to modulate DNA topology and maintain chromosomes in an underwound state. Negative supercoiling favors strand separation, and DNA replication, transcription, recombination and repair, all of which involve strand separation. Also able to catalyze the interconversion of other topological isomers of dsDNA rings, including catenanes and knotted rings. Type II topoisomerases break and join 2 DNA strands simultaneously in an ATP-dependent manner.</text>
</comment>
<evidence type="ECO:0000256" key="10">
    <source>
        <dbReference type="HAMAP-Rule" id="MF_01898"/>
    </source>
</evidence>
<keyword evidence="7 10" id="KW-0799">Topoisomerase</keyword>
<dbReference type="InterPro" id="IPR000565">
    <property type="entry name" value="Topo_IIA_B"/>
</dbReference>
<dbReference type="GO" id="GO:0003677">
    <property type="term" value="F:DNA binding"/>
    <property type="evidence" value="ECO:0007669"/>
    <property type="project" value="UniProtKB-KW"/>
</dbReference>
<dbReference type="PATRIC" id="fig|1872076.5.peg.2351"/>
<evidence type="ECO:0000256" key="9">
    <source>
        <dbReference type="ARBA" id="ARBA00023235"/>
    </source>
</evidence>
<dbReference type="InterPro" id="IPR014721">
    <property type="entry name" value="Ribsml_uS5_D2-typ_fold_subgr"/>
</dbReference>
<evidence type="ECO:0000259" key="11">
    <source>
        <dbReference type="PROSITE" id="PS50880"/>
    </source>
</evidence>
<dbReference type="GO" id="GO:0046872">
    <property type="term" value="F:metal ion binding"/>
    <property type="evidence" value="ECO:0007669"/>
    <property type="project" value="UniProtKB-KW"/>
</dbReference>
<protein>
    <recommendedName>
        <fullName evidence="10">DNA gyrase subunit B</fullName>
        <ecNumber evidence="10">5.6.2.2</ecNumber>
    </recommendedName>
</protein>
<evidence type="ECO:0000313" key="12">
    <source>
        <dbReference type="EMBL" id="ODS32891.1"/>
    </source>
</evidence>
<dbReference type="InterPro" id="IPR006171">
    <property type="entry name" value="TOPRIM_dom"/>
</dbReference>
<dbReference type="Pfam" id="PF02518">
    <property type="entry name" value="HATPase_c"/>
    <property type="match status" value="1"/>
</dbReference>
<dbReference type="Pfam" id="PF00986">
    <property type="entry name" value="DNA_gyraseB_C"/>
    <property type="match status" value="1"/>
</dbReference>
<organism evidence="12 13">
    <name type="scientific">Candidatus Scalindua rubra</name>
    <dbReference type="NCBI Taxonomy" id="1872076"/>
    <lineage>
        <taxon>Bacteria</taxon>
        <taxon>Pseudomonadati</taxon>
        <taxon>Planctomycetota</taxon>
        <taxon>Candidatus Brocadiia</taxon>
        <taxon>Candidatus Brocadiales</taxon>
        <taxon>Candidatus Scalinduaceae</taxon>
        <taxon>Candidatus Scalindua</taxon>
    </lineage>
</organism>
<comment type="caution">
    <text evidence="12">The sequence shown here is derived from an EMBL/GenBank/DDBJ whole genome shotgun (WGS) entry which is preliminary data.</text>
</comment>
<dbReference type="InterPro" id="IPR013506">
    <property type="entry name" value="Topo_IIA_bsu_dom2"/>
</dbReference>
<feature type="binding site" evidence="10">
    <location>
        <position position="423"/>
    </location>
    <ligand>
        <name>Mg(2+)</name>
        <dbReference type="ChEBI" id="CHEBI:18420"/>
        <label>1</label>
        <note>catalytic</note>
    </ligand>
</feature>
<evidence type="ECO:0000256" key="6">
    <source>
        <dbReference type="ARBA" id="ARBA00022842"/>
    </source>
</evidence>
<keyword evidence="4 10" id="KW-0547">Nucleotide-binding</keyword>
<dbReference type="CDD" id="cd03366">
    <property type="entry name" value="TOPRIM_TopoIIA_GyrB"/>
    <property type="match status" value="1"/>
</dbReference>
<dbReference type="InterPro" id="IPR034160">
    <property type="entry name" value="TOPRIM_GyrB"/>
</dbReference>
<dbReference type="Gene3D" id="3.30.565.10">
    <property type="entry name" value="Histidine kinase-like ATPase, C-terminal domain"/>
    <property type="match status" value="1"/>
</dbReference>
<dbReference type="InterPro" id="IPR013759">
    <property type="entry name" value="Topo_IIA_B_C"/>
</dbReference>
<dbReference type="PRINTS" id="PR00418">
    <property type="entry name" value="TPI2FAMILY"/>
</dbReference>
<dbReference type="SUPFAM" id="SSF55874">
    <property type="entry name" value="ATPase domain of HSP90 chaperone/DNA topoisomerase II/histidine kinase"/>
    <property type="match status" value="1"/>
</dbReference>
<feature type="binding site" evidence="10">
    <location>
        <position position="497"/>
    </location>
    <ligand>
        <name>Mg(2+)</name>
        <dbReference type="ChEBI" id="CHEBI:18420"/>
        <label>1</label>
        <note>catalytic</note>
    </ligand>
</feature>
<feature type="binding site" evidence="10">
    <location>
        <position position="499"/>
    </location>
    <ligand>
        <name>Mg(2+)</name>
        <dbReference type="ChEBI" id="CHEBI:18420"/>
        <label>2</label>
    </ligand>
</feature>
<proteinExistence type="inferred from homology"/>
<dbReference type="SMART" id="SM00387">
    <property type="entry name" value="HATPase_c"/>
    <property type="match status" value="1"/>
</dbReference>
<dbReference type="SUPFAM" id="SSF56719">
    <property type="entry name" value="Type II DNA topoisomerase"/>
    <property type="match status" value="1"/>
</dbReference>
<dbReference type="GO" id="GO:0005524">
    <property type="term" value="F:ATP binding"/>
    <property type="evidence" value="ECO:0007669"/>
    <property type="project" value="UniProtKB-UniRule"/>
</dbReference>
<evidence type="ECO:0000256" key="4">
    <source>
        <dbReference type="ARBA" id="ARBA00022741"/>
    </source>
</evidence>
<dbReference type="Gene3D" id="3.40.50.670">
    <property type="match status" value="2"/>
</dbReference>
<dbReference type="PROSITE" id="PS50880">
    <property type="entry name" value="TOPRIM"/>
    <property type="match status" value="1"/>
</dbReference>
<keyword evidence="6 10" id="KW-0460">Magnesium</keyword>
<evidence type="ECO:0000256" key="5">
    <source>
        <dbReference type="ARBA" id="ARBA00022840"/>
    </source>
</evidence>
<dbReference type="CDD" id="cd00822">
    <property type="entry name" value="TopoII_Trans_DNA_gyrase"/>
    <property type="match status" value="1"/>
</dbReference>
<dbReference type="InterPro" id="IPR013760">
    <property type="entry name" value="Topo_IIA-like_dom_sf"/>
</dbReference>
<dbReference type="FunFam" id="3.40.50.670:FF:000001">
    <property type="entry name" value="DNA topoisomerase 2"/>
    <property type="match status" value="1"/>
</dbReference>
<comment type="miscellaneous">
    <text evidence="10">Few gyrases are as efficient as E.coli at forming negative supercoils. Not all organisms have 2 type II topoisomerases; in organisms with a single type II topoisomerase this enzyme also has to decatenate newly replicated chromosomes.</text>
</comment>
<dbReference type="PANTHER" id="PTHR45866:SF1">
    <property type="entry name" value="DNA GYRASE SUBUNIT B, MITOCHONDRIAL"/>
    <property type="match status" value="1"/>
</dbReference>
<feature type="domain" description="Toprim" evidence="11">
    <location>
        <begin position="417"/>
        <end position="532"/>
    </location>
</feature>
<dbReference type="Gene3D" id="3.30.230.10">
    <property type="match status" value="1"/>
</dbReference>
<comment type="subunit">
    <text evidence="10">Heterotetramer, composed of two GyrA and two GyrB chains. In the heterotetramer, GyrA contains the active site tyrosine that forms a transient covalent intermediate with DNA, while GyrB binds cofactors and catalyzes ATP hydrolysis.</text>
</comment>
<dbReference type="CDD" id="cd16928">
    <property type="entry name" value="HATPase_GyrB-like"/>
    <property type="match status" value="1"/>
</dbReference>
<dbReference type="InterPro" id="IPR011557">
    <property type="entry name" value="GyrB"/>
</dbReference>
<evidence type="ECO:0000256" key="8">
    <source>
        <dbReference type="ARBA" id="ARBA00023125"/>
    </source>
</evidence>
<dbReference type="InterPro" id="IPR020568">
    <property type="entry name" value="Ribosomal_Su5_D2-typ_SF"/>
</dbReference>
<keyword evidence="10" id="KW-0963">Cytoplasm</keyword>
<dbReference type="GO" id="GO:0005694">
    <property type="term" value="C:chromosome"/>
    <property type="evidence" value="ECO:0007669"/>
    <property type="project" value="InterPro"/>
</dbReference>
<dbReference type="InterPro" id="IPR003594">
    <property type="entry name" value="HATPase_dom"/>
</dbReference>
<dbReference type="InterPro" id="IPR002288">
    <property type="entry name" value="DNA_gyrase_B_C"/>
</dbReference>
<dbReference type="Pfam" id="PF00204">
    <property type="entry name" value="DNA_gyraseB"/>
    <property type="match status" value="1"/>
</dbReference>
<dbReference type="InterPro" id="IPR001241">
    <property type="entry name" value="Topo_IIA"/>
</dbReference>
<keyword evidence="9 10" id="KW-0413">Isomerase</keyword>
<dbReference type="Pfam" id="PF01751">
    <property type="entry name" value="Toprim"/>
    <property type="match status" value="1"/>
</dbReference>
<evidence type="ECO:0000313" key="13">
    <source>
        <dbReference type="Proteomes" id="UP000094056"/>
    </source>
</evidence>
<feature type="binding site" evidence="10">
    <location>
        <position position="497"/>
    </location>
    <ligand>
        <name>Mg(2+)</name>
        <dbReference type="ChEBI" id="CHEBI:18420"/>
        <label>2</label>
    </ligand>
</feature>
<dbReference type="NCBIfam" id="NF011501">
    <property type="entry name" value="PRK14939.1"/>
    <property type="match status" value="1"/>
</dbReference>
<comment type="similarity">
    <text evidence="2 10">Belongs to the type II topoisomerase GyrB family.</text>
</comment>
<dbReference type="PANTHER" id="PTHR45866">
    <property type="entry name" value="DNA GYRASE/TOPOISOMERASE SUBUNIT B"/>
    <property type="match status" value="1"/>
</dbReference>
<dbReference type="EC" id="5.6.2.2" evidence="10"/>
<dbReference type="PRINTS" id="PR01159">
    <property type="entry name" value="DNAGYRASEB"/>
</dbReference>
<evidence type="ECO:0000256" key="7">
    <source>
        <dbReference type="ARBA" id="ARBA00023029"/>
    </source>
</evidence>
<dbReference type="GO" id="GO:0003918">
    <property type="term" value="F:DNA topoisomerase type II (double strand cut, ATP-hydrolyzing) activity"/>
    <property type="evidence" value="ECO:0007669"/>
    <property type="project" value="UniProtKB-UniRule"/>
</dbReference>